<keyword evidence="2" id="KW-0812">Transmembrane</keyword>
<name>A0AA43UC74_9LACT</name>
<keyword evidence="1" id="KW-0175">Coiled coil</keyword>
<dbReference type="AlphaFoldDB" id="A0AA43UC74"/>
<feature type="transmembrane region" description="Helical" evidence="2">
    <location>
        <begin position="21"/>
        <end position="50"/>
    </location>
</feature>
<sequence>MKEHIEQRHVGPEDYYEKRAGFNLSWGSVFAGIVTFIALIITFSLINAALGFGQIEPTSGNPFDGVGTGQAIWTIIALILSFLGAGFVAGATSRRFGFMHGFLTWAGSLIAVVILSVWVASAALSAVGNVAGSAANLAGDAVSGIGSGVSQLTDNINIDSGDIDGFNANVEEILQDTDVEELQPEYLSGQVDEATSDITQALQDLVVNPENSDQIFQDLSDTLTNRVDNITENLDRDAVASSVEENTDLNQQEAEEATQNIIDGYQETAQNTREGIQNAQTQIQETQEELRAQAEEASDTASQGSIWAFVGVVLGAVISTLGGTLGVNTARRRMDEERV</sequence>
<feature type="coiled-coil region" evidence="1">
    <location>
        <begin position="262"/>
        <end position="303"/>
    </location>
</feature>
<comment type="caution">
    <text evidence="3">The sequence shown here is derived from an EMBL/GenBank/DDBJ whole genome shotgun (WGS) entry which is preliminary data.</text>
</comment>
<keyword evidence="2" id="KW-0472">Membrane</keyword>
<dbReference type="Proteomes" id="UP001171751">
    <property type="component" value="Unassembled WGS sequence"/>
</dbReference>
<feature type="transmembrane region" description="Helical" evidence="2">
    <location>
        <begin position="102"/>
        <end position="124"/>
    </location>
</feature>
<keyword evidence="2" id="KW-1133">Transmembrane helix</keyword>
<protein>
    <submittedName>
        <fullName evidence="3">Uncharacterized protein</fullName>
    </submittedName>
</protein>
<evidence type="ECO:0000256" key="2">
    <source>
        <dbReference type="SAM" id="Phobius"/>
    </source>
</evidence>
<dbReference type="EMBL" id="JAUNQW010000008">
    <property type="protein sequence ID" value="MDO5457301.1"/>
    <property type="molecule type" value="Genomic_DNA"/>
</dbReference>
<accession>A0AA43UC74</accession>
<keyword evidence="4" id="KW-1185">Reference proteome</keyword>
<feature type="transmembrane region" description="Helical" evidence="2">
    <location>
        <begin position="306"/>
        <end position="328"/>
    </location>
</feature>
<reference evidence="3" key="1">
    <citation type="submission" date="2023-07" db="EMBL/GenBank/DDBJ databases">
        <title>Between Cages and Wild: Unraveling the Impact of Captivity on Animal Microbiomes and Antimicrobial Resistance.</title>
        <authorList>
            <person name="Schmartz G.P."/>
            <person name="Rehner J."/>
            <person name="Schuff M.J."/>
            <person name="Becker S.L."/>
            <person name="Kravczyk M."/>
            <person name="Gurevich A."/>
            <person name="Francke R."/>
            <person name="Mueller R."/>
            <person name="Keller V."/>
            <person name="Keller A."/>
        </authorList>
    </citation>
    <scope>NUCLEOTIDE SEQUENCE</scope>
    <source>
        <strain evidence="3">S39M_St_73</strain>
    </source>
</reference>
<proteinExistence type="predicted"/>
<feature type="transmembrane region" description="Helical" evidence="2">
    <location>
        <begin position="70"/>
        <end position="90"/>
    </location>
</feature>
<evidence type="ECO:0000313" key="4">
    <source>
        <dbReference type="Proteomes" id="UP001171751"/>
    </source>
</evidence>
<organism evidence="3 4">
    <name type="scientific">Atopococcus tabaci</name>
    <dbReference type="NCBI Taxonomy" id="269774"/>
    <lineage>
        <taxon>Bacteria</taxon>
        <taxon>Bacillati</taxon>
        <taxon>Bacillota</taxon>
        <taxon>Bacilli</taxon>
        <taxon>Lactobacillales</taxon>
        <taxon>Carnobacteriaceae</taxon>
        <taxon>Atopococcus</taxon>
    </lineage>
</organism>
<gene>
    <name evidence="3" type="ORF">Q4F26_03065</name>
</gene>
<evidence type="ECO:0000256" key="1">
    <source>
        <dbReference type="SAM" id="Coils"/>
    </source>
</evidence>
<evidence type="ECO:0000313" key="3">
    <source>
        <dbReference type="EMBL" id="MDO5457301.1"/>
    </source>
</evidence>